<evidence type="ECO:0000313" key="7">
    <source>
        <dbReference type="Proteomes" id="UP001229346"/>
    </source>
</evidence>
<dbReference type="SUPFAM" id="SSF53850">
    <property type="entry name" value="Periplasmic binding protein-like II"/>
    <property type="match status" value="1"/>
</dbReference>
<dbReference type="PROSITE" id="PS50931">
    <property type="entry name" value="HTH_LYSR"/>
    <property type="match status" value="1"/>
</dbReference>
<dbReference type="InterPro" id="IPR000847">
    <property type="entry name" value="LysR_HTH_N"/>
</dbReference>
<dbReference type="CDD" id="cd05466">
    <property type="entry name" value="PBP2_LTTR_substrate"/>
    <property type="match status" value="1"/>
</dbReference>
<comment type="caution">
    <text evidence="6">The sequence shown here is derived from an EMBL/GenBank/DDBJ whole genome shotgun (WGS) entry which is preliminary data.</text>
</comment>
<protein>
    <submittedName>
        <fullName evidence="6">DNA-binding transcriptional LysR family regulator</fullName>
    </submittedName>
</protein>
<keyword evidence="2" id="KW-0805">Transcription regulation</keyword>
<dbReference type="Pfam" id="PF03466">
    <property type="entry name" value="LysR_substrate"/>
    <property type="match status" value="1"/>
</dbReference>
<keyword evidence="4" id="KW-0804">Transcription</keyword>
<evidence type="ECO:0000256" key="3">
    <source>
        <dbReference type="ARBA" id="ARBA00023125"/>
    </source>
</evidence>
<dbReference type="EMBL" id="JAUSSU010000001">
    <property type="protein sequence ID" value="MDQ0110691.1"/>
    <property type="molecule type" value="Genomic_DNA"/>
</dbReference>
<feature type="domain" description="HTH lysR-type" evidence="5">
    <location>
        <begin position="1"/>
        <end position="58"/>
    </location>
</feature>
<dbReference type="Proteomes" id="UP001229346">
    <property type="component" value="Unassembled WGS sequence"/>
</dbReference>
<dbReference type="Gene3D" id="3.40.190.290">
    <property type="match status" value="1"/>
</dbReference>
<dbReference type="InterPro" id="IPR036388">
    <property type="entry name" value="WH-like_DNA-bd_sf"/>
</dbReference>
<keyword evidence="7" id="KW-1185">Reference proteome</keyword>
<dbReference type="GO" id="GO:0003677">
    <property type="term" value="F:DNA binding"/>
    <property type="evidence" value="ECO:0007669"/>
    <property type="project" value="UniProtKB-KW"/>
</dbReference>
<evidence type="ECO:0000313" key="6">
    <source>
        <dbReference type="EMBL" id="MDQ0110691.1"/>
    </source>
</evidence>
<reference evidence="6 7" key="1">
    <citation type="submission" date="2023-07" db="EMBL/GenBank/DDBJ databases">
        <title>Sorghum-associated microbial communities from plants grown in Nebraska, USA.</title>
        <authorList>
            <person name="Schachtman D."/>
        </authorList>
    </citation>
    <scope>NUCLEOTIDE SEQUENCE [LARGE SCALE GENOMIC DNA]</scope>
    <source>
        <strain evidence="6 7">CC482</strain>
    </source>
</reference>
<evidence type="ECO:0000256" key="4">
    <source>
        <dbReference type="ARBA" id="ARBA00023163"/>
    </source>
</evidence>
<proteinExistence type="inferred from homology"/>
<dbReference type="PANTHER" id="PTHR30346:SF28">
    <property type="entry name" value="HTH-TYPE TRANSCRIPTIONAL REGULATOR CYNR"/>
    <property type="match status" value="1"/>
</dbReference>
<dbReference type="RefSeq" id="WP_307199990.1">
    <property type="nucleotide sequence ID" value="NZ_JAUSST010000004.1"/>
</dbReference>
<name>A0ABT9TTM4_PAEHA</name>
<evidence type="ECO:0000256" key="1">
    <source>
        <dbReference type="ARBA" id="ARBA00009437"/>
    </source>
</evidence>
<dbReference type="PRINTS" id="PR00039">
    <property type="entry name" value="HTHLYSR"/>
</dbReference>
<keyword evidence="3 6" id="KW-0238">DNA-binding</keyword>
<dbReference type="SUPFAM" id="SSF46785">
    <property type="entry name" value="Winged helix' DNA-binding domain"/>
    <property type="match status" value="1"/>
</dbReference>
<evidence type="ECO:0000259" key="5">
    <source>
        <dbReference type="PROSITE" id="PS50931"/>
    </source>
</evidence>
<organism evidence="6 7">
    <name type="scientific">Paenibacillus harenae</name>
    <dbReference type="NCBI Taxonomy" id="306543"/>
    <lineage>
        <taxon>Bacteria</taxon>
        <taxon>Bacillati</taxon>
        <taxon>Bacillota</taxon>
        <taxon>Bacilli</taxon>
        <taxon>Bacillales</taxon>
        <taxon>Paenibacillaceae</taxon>
        <taxon>Paenibacillus</taxon>
    </lineage>
</organism>
<gene>
    <name evidence="6" type="ORF">J2T15_000107</name>
</gene>
<dbReference type="Pfam" id="PF00126">
    <property type="entry name" value="HTH_1"/>
    <property type="match status" value="1"/>
</dbReference>
<sequence>MEMLQLRYFQKVARMEHMTKAAEELRIAQPALSKTIARLEEDLGVPLFDRIGKQIRLNALGRTFLEKVDAALELLEEGRREVSDLGGLQYGSIRLAMTTLDRLSDPLGAFLAHFPDVNIQITQAATGEMARMLGAGSIDIGFTALPIEQAGLTSAIVLKEDVYLAVPRDHRFANRGSIHLSEVGDEPFIGYKEGFVMQKMNETFFRKAGISPKFVCQVDEPAAIVSLVRAGLGVAMFGCKSGEAAGITLLRVESPVCHRSYRVYWSENRYLSLAARKFLAFIEDYFREDATMQHSPLAK</sequence>
<dbReference type="Gene3D" id="1.10.10.10">
    <property type="entry name" value="Winged helix-like DNA-binding domain superfamily/Winged helix DNA-binding domain"/>
    <property type="match status" value="1"/>
</dbReference>
<dbReference type="InterPro" id="IPR036390">
    <property type="entry name" value="WH_DNA-bd_sf"/>
</dbReference>
<dbReference type="PANTHER" id="PTHR30346">
    <property type="entry name" value="TRANSCRIPTIONAL DUAL REGULATOR HCAR-RELATED"/>
    <property type="match status" value="1"/>
</dbReference>
<evidence type="ECO:0000256" key="2">
    <source>
        <dbReference type="ARBA" id="ARBA00023015"/>
    </source>
</evidence>
<dbReference type="InterPro" id="IPR005119">
    <property type="entry name" value="LysR_subst-bd"/>
</dbReference>
<comment type="similarity">
    <text evidence="1">Belongs to the LysR transcriptional regulatory family.</text>
</comment>
<accession>A0ABT9TTM4</accession>